<dbReference type="InterPro" id="IPR028098">
    <property type="entry name" value="Glyco_trans_4-like_N"/>
</dbReference>
<dbReference type="Pfam" id="PF13579">
    <property type="entry name" value="Glyco_trans_4_4"/>
    <property type="match status" value="1"/>
</dbReference>
<proteinExistence type="predicted"/>
<dbReference type="Gene3D" id="3.40.50.2000">
    <property type="entry name" value="Glycogen Phosphorylase B"/>
    <property type="match status" value="2"/>
</dbReference>
<feature type="domain" description="Glycosyl transferase family 1" evidence="1">
    <location>
        <begin position="202"/>
        <end position="350"/>
    </location>
</feature>
<dbReference type="PANTHER" id="PTHR45947">
    <property type="entry name" value="SULFOQUINOVOSYL TRANSFERASE SQD2"/>
    <property type="match status" value="1"/>
</dbReference>
<dbReference type="GO" id="GO:0016757">
    <property type="term" value="F:glycosyltransferase activity"/>
    <property type="evidence" value="ECO:0007669"/>
    <property type="project" value="InterPro"/>
</dbReference>
<feature type="domain" description="Glycosyltransferase subfamily 4-like N-terminal" evidence="2">
    <location>
        <begin position="35"/>
        <end position="187"/>
    </location>
</feature>
<accession>A0A9D5Q4X5</accession>
<name>A0A9D5Q4X5_9BACT</name>
<evidence type="ECO:0000313" key="4">
    <source>
        <dbReference type="Proteomes" id="UP000649604"/>
    </source>
</evidence>
<dbReference type="EMBL" id="WJJP01000170">
    <property type="protein sequence ID" value="MBD3324000.1"/>
    <property type="molecule type" value="Genomic_DNA"/>
</dbReference>
<protein>
    <submittedName>
        <fullName evidence="3">Glycosyltransferase</fullName>
    </submittedName>
</protein>
<dbReference type="SUPFAM" id="SSF53756">
    <property type="entry name" value="UDP-Glycosyltransferase/glycogen phosphorylase"/>
    <property type="match status" value="1"/>
</dbReference>
<dbReference type="InterPro" id="IPR050194">
    <property type="entry name" value="Glycosyltransferase_grp1"/>
</dbReference>
<dbReference type="Pfam" id="PF00534">
    <property type="entry name" value="Glycos_transf_1"/>
    <property type="match status" value="1"/>
</dbReference>
<sequence length="374" mass="42815">MSRSTRNLRLVLFFTRDVSLHTWEQSGIFDREVALYTRLQQHGVHVTFVTYGTARDRQYRQRLPGIKILCNRWNLPPFQYEYWLPVLHAFWLWRSHVLKTNQLSGADVALRMGRLWQKPVIARCGYMWSEFLAKEHGADSPLAMQARRMEHDVFTSARRIVVTTSMMAQDIARRIPQAAARTVVIPNYVETDRFTPSTSSAPEFDLVFVGRCVAQKNIGSLLEAVEALNVRLLLIGDGYLRASLQQRFAHLRERVEWAGKVAHAELPTALLRANIFILPSHYEGHPKALLEAMSCGLPVIGTDVTGIRELIRHGEQGWLCRPDAQSIRAAIQHLVSQPLLRTRLGQHARKYVLEHFSLDKIVESEIALLREAVI</sequence>
<organism evidence="3 4">
    <name type="scientific">candidate division KSB3 bacterium</name>
    <dbReference type="NCBI Taxonomy" id="2044937"/>
    <lineage>
        <taxon>Bacteria</taxon>
        <taxon>candidate division KSB3</taxon>
    </lineage>
</organism>
<comment type="caution">
    <text evidence="3">The sequence shown here is derived from an EMBL/GenBank/DDBJ whole genome shotgun (WGS) entry which is preliminary data.</text>
</comment>
<evidence type="ECO:0000259" key="1">
    <source>
        <dbReference type="Pfam" id="PF00534"/>
    </source>
</evidence>
<dbReference type="CDD" id="cd03801">
    <property type="entry name" value="GT4_PimA-like"/>
    <property type="match status" value="1"/>
</dbReference>
<dbReference type="PANTHER" id="PTHR45947:SF3">
    <property type="entry name" value="SULFOQUINOVOSYL TRANSFERASE SQD2"/>
    <property type="match status" value="1"/>
</dbReference>
<reference evidence="3" key="1">
    <citation type="submission" date="2019-11" db="EMBL/GenBank/DDBJ databases">
        <title>Microbial mats filling the niche in hypersaline microbial mats.</title>
        <authorList>
            <person name="Wong H.L."/>
            <person name="Macleod F.I."/>
            <person name="White R.A. III"/>
            <person name="Burns B.P."/>
        </authorList>
    </citation>
    <scope>NUCLEOTIDE SEQUENCE</scope>
    <source>
        <strain evidence="3">Rbin_158</strain>
    </source>
</reference>
<evidence type="ECO:0000313" key="3">
    <source>
        <dbReference type="EMBL" id="MBD3324000.1"/>
    </source>
</evidence>
<dbReference type="Proteomes" id="UP000649604">
    <property type="component" value="Unassembled WGS sequence"/>
</dbReference>
<dbReference type="AlphaFoldDB" id="A0A9D5Q4X5"/>
<evidence type="ECO:0000259" key="2">
    <source>
        <dbReference type="Pfam" id="PF13579"/>
    </source>
</evidence>
<gene>
    <name evidence="3" type="ORF">GF339_05410</name>
</gene>
<dbReference type="InterPro" id="IPR001296">
    <property type="entry name" value="Glyco_trans_1"/>
</dbReference>